<dbReference type="PANTHER" id="PTHR30023">
    <property type="entry name" value="D-ALANYL-D-ALANINE CARBOXYPEPTIDASE"/>
    <property type="match status" value="1"/>
</dbReference>
<dbReference type="SUPFAM" id="SSF56601">
    <property type="entry name" value="beta-lactamase/transpeptidase-like"/>
    <property type="match status" value="1"/>
</dbReference>
<evidence type="ECO:0000256" key="1">
    <source>
        <dbReference type="ARBA" id="ARBA00006096"/>
    </source>
</evidence>
<protein>
    <recommendedName>
        <fullName evidence="7">D-alanyl-D-alanine carboxypeptidase/D-alanyl-D-alanine-endopeptidase</fullName>
    </recommendedName>
</protein>
<keyword evidence="5" id="KW-1185">Reference proteome</keyword>
<dbReference type="Proteomes" id="UP000078116">
    <property type="component" value="Unassembled WGS sequence"/>
</dbReference>
<dbReference type="PROSITE" id="PS51257">
    <property type="entry name" value="PROKAR_LIPOPROTEIN"/>
    <property type="match status" value="1"/>
</dbReference>
<evidence type="ECO:0000313" key="3">
    <source>
        <dbReference type="EMBL" id="OAJ57747.1"/>
    </source>
</evidence>
<dbReference type="InterPro" id="IPR000667">
    <property type="entry name" value="Peptidase_S13"/>
</dbReference>
<dbReference type="STRING" id="1462993.A6V36_26140"/>
<sequence length="180" mass="18910">MRKSTGLLSIRTRLITILIAAYAGLLVACGGTVSASDPIVAIMNKPRYLSAQSKWSMVVMDANTGAVLYSIQPDTLSLTGSVRKIFAVGTALNALGPAYRFNTAMYRNGTVDATGTLNGDLIVKAAGDLVFGGRQKPDGTLDFTDFDHNEARGFNGAILTPEDPLAAVNSLAAQVRAAFP</sequence>
<gene>
    <name evidence="4" type="ORF">A6V36_26140</name>
    <name evidence="3" type="ORF">A6V37_29080</name>
</gene>
<dbReference type="GO" id="GO:0000270">
    <property type="term" value="P:peptidoglycan metabolic process"/>
    <property type="evidence" value="ECO:0007669"/>
    <property type="project" value="TreeGrafter"/>
</dbReference>
<evidence type="ECO:0000313" key="4">
    <source>
        <dbReference type="EMBL" id="OAJ59850.1"/>
    </source>
</evidence>
<name>A0A1A9N6S2_9BURK</name>
<comment type="caution">
    <text evidence="3">The sequence shown here is derived from an EMBL/GenBank/DDBJ whole genome shotgun (WGS) entry which is preliminary data.</text>
</comment>
<evidence type="ECO:0000256" key="2">
    <source>
        <dbReference type="ARBA" id="ARBA00022801"/>
    </source>
</evidence>
<dbReference type="InterPro" id="IPR012338">
    <property type="entry name" value="Beta-lactam/transpept-like"/>
</dbReference>
<proteinExistence type="inferred from homology"/>
<accession>A0A1A9N6S2</accession>
<evidence type="ECO:0008006" key="7">
    <source>
        <dbReference type="Google" id="ProtNLM"/>
    </source>
</evidence>
<dbReference type="GO" id="GO:0004185">
    <property type="term" value="F:serine-type carboxypeptidase activity"/>
    <property type="evidence" value="ECO:0007669"/>
    <property type="project" value="InterPro"/>
</dbReference>
<dbReference type="PANTHER" id="PTHR30023:SF0">
    <property type="entry name" value="PENICILLIN-SENSITIVE CARBOXYPEPTIDASE A"/>
    <property type="match status" value="1"/>
</dbReference>
<keyword evidence="2" id="KW-0378">Hydrolase</keyword>
<comment type="similarity">
    <text evidence="1">Belongs to the peptidase S13 family.</text>
</comment>
<dbReference type="Pfam" id="PF02113">
    <property type="entry name" value="Peptidase_S13"/>
    <property type="match status" value="1"/>
</dbReference>
<evidence type="ECO:0000313" key="6">
    <source>
        <dbReference type="Proteomes" id="UP000078116"/>
    </source>
</evidence>
<dbReference type="GO" id="GO:0006508">
    <property type="term" value="P:proteolysis"/>
    <property type="evidence" value="ECO:0007669"/>
    <property type="project" value="InterPro"/>
</dbReference>
<dbReference type="AlphaFoldDB" id="A0A1A9N6S2"/>
<organism evidence="3 6">
    <name type="scientific">Paraburkholderia ginsengiterrae</name>
    <dbReference type="NCBI Taxonomy" id="1462993"/>
    <lineage>
        <taxon>Bacteria</taxon>
        <taxon>Pseudomonadati</taxon>
        <taxon>Pseudomonadota</taxon>
        <taxon>Betaproteobacteria</taxon>
        <taxon>Burkholderiales</taxon>
        <taxon>Burkholderiaceae</taxon>
        <taxon>Paraburkholderia</taxon>
    </lineage>
</organism>
<dbReference type="Gene3D" id="3.40.710.10">
    <property type="entry name" value="DD-peptidase/beta-lactamase superfamily"/>
    <property type="match status" value="1"/>
</dbReference>
<evidence type="ECO:0000313" key="5">
    <source>
        <dbReference type="Proteomes" id="UP000077961"/>
    </source>
</evidence>
<dbReference type="EMBL" id="LXKA01000326">
    <property type="protein sequence ID" value="OAJ57747.1"/>
    <property type="molecule type" value="Genomic_DNA"/>
</dbReference>
<reference evidence="5 6" key="1">
    <citation type="submission" date="2016-04" db="EMBL/GenBank/DDBJ databases">
        <title>Reclassification of Paraburkholderia panaciterrae (Farh et al. 2015) Dobritsa &amp; Samadpour 2016 as a later homotypic synonym of Paraburkholderia ginsengiterrae (Farh et al. 2015) Dobritsa &amp; Samadpour 2016.</title>
        <authorList>
            <person name="Dobritsa A.P."/>
            <person name="Kutumbaka K."/>
            <person name="Samadpour M."/>
        </authorList>
    </citation>
    <scope>NUCLEOTIDE SEQUENCE [LARGE SCALE GENOMIC DNA]</scope>
    <source>
        <strain evidence="3 6">DCY85</strain>
        <strain evidence="4 5">DCY85-1</strain>
    </source>
</reference>
<dbReference type="EMBL" id="LXJZ01000119">
    <property type="protein sequence ID" value="OAJ59850.1"/>
    <property type="molecule type" value="Genomic_DNA"/>
</dbReference>
<dbReference type="Proteomes" id="UP000077961">
    <property type="component" value="Unassembled WGS sequence"/>
</dbReference>